<dbReference type="EMBL" id="JAWDGP010006959">
    <property type="protein sequence ID" value="KAK3732434.1"/>
    <property type="molecule type" value="Genomic_DNA"/>
</dbReference>
<dbReference type="AlphaFoldDB" id="A0AAE0Y447"/>
<sequence>MIHTGVVARPRPDTSIIRTETAGGLQKAGEPRPEMARLLATPGFETSTEGRAYFREMATGNEEALPFCRCFIGQVGRLSRN</sequence>
<comment type="caution">
    <text evidence="1">The sequence shown here is derived from an EMBL/GenBank/DDBJ whole genome shotgun (WGS) entry which is preliminary data.</text>
</comment>
<protein>
    <submittedName>
        <fullName evidence="1">Uncharacterized protein</fullName>
    </submittedName>
</protein>
<proteinExistence type="predicted"/>
<gene>
    <name evidence="1" type="ORF">RRG08_037438</name>
</gene>
<dbReference type="Proteomes" id="UP001283361">
    <property type="component" value="Unassembled WGS sequence"/>
</dbReference>
<accession>A0AAE0Y447</accession>
<name>A0AAE0Y447_9GAST</name>
<reference evidence="1" key="1">
    <citation type="journal article" date="2023" name="G3 (Bethesda)">
        <title>A reference genome for the long-term kleptoplast-retaining sea slug Elysia crispata morphotype clarki.</title>
        <authorList>
            <person name="Eastman K.E."/>
            <person name="Pendleton A.L."/>
            <person name="Shaikh M.A."/>
            <person name="Suttiyut T."/>
            <person name="Ogas R."/>
            <person name="Tomko P."/>
            <person name="Gavelis G."/>
            <person name="Widhalm J.R."/>
            <person name="Wisecaver J.H."/>
        </authorList>
    </citation>
    <scope>NUCLEOTIDE SEQUENCE</scope>
    <source>
        <strain evidence="1">ECLA1</strain>
    </source>
</reference>
<organism evidence="1 2">
    <name type="scientific">Elysia crispata</name>
    <name type="common">lettuce slug</name>
    <dbReference type="NCBI Taxonomy" id="231223"/>
    <lineage>
        <taxon>Eukaryota</taxon>
        <taxon>Metazoa</taxon>
        <taxon>Spiralia</taxon>
        <taxon>Lophotrochozoa</taxon>
        <taxon>Mollusca</taxon>
        <taxon>Gastropoda</taxon>
        <taxon>Heterobranchia</taxon>
        <taxon>Euthyneura</taxon>
        <taxon>Panpulmonata</taxon>
        <taxon>Sacoglossa</taxon>
        <taxon>Placobranchoidea</taxon>
        <taxon>Plakobranchidae</taxon>
        <taxon>Elysia</taxon>
    </lineage>
</organism>
<keyword evidence="2" id="KW-1185">Reference proteome</keyword>
<evidence type="ECO:0000313" key="1">
    <source>
        <dbReference type="EMBL" id="KAK3732434.1"/>
    </source>
</evidence>
<evidence type="ECO:0000313" key="2">
    <source>
        <dbReference type="Proteomes" id="UP001283361"/>
    </source>
</evidence>